<evidence type="ECO:0000259" key="9">
    <source>
        <dbReference type="Pfam" id="PF00361"/>
    </source>
</evidence>
<comment type="subcellular location">
    <subcellularLocation>
        <location evidence="1">Cell membrane</location>
        <topology evidence="1">Multi-pass membrane protein</topology>
    </subcellularLocation>
    <subcellularLocation>
        <location evidence="7">Membrane</location>
        <topology evidence="7">Multi-pass membrane protein</topology>
    </subcellularLocation>
</comment>
<evidence type="ECO:0000256" key="6">
    <source>
        <dbReference type="ARBA" id="ARBA00023136"/>
    </source>
</evidence>
<evidence type="ECO:0000256" key="5">
    <source>
        <dbReference type="ARBA" id="ARBA00022989"/>
    </source>
</evidence>
<dbReference type="InterPro" id="IPR001750">
    <property type="entry name" value="ND/Mrp_TM"/>
</dbReference>
<organism evidence="10 11">
    <name type="scientific">Sphingomonas longa</name>
    <dbReference type="NCBI Taxonomy" id="2778730"/>
    <lineage>
        <taxon>Bacteria</taxon>
        <taxon>Pseudomonadati</taxon>
        <taxon>Pseudomonadota</taxon>
        <taxon>Alphaproteobacteria</taxon>
        <taxon>Sphingomonadales</taxon>
        <taxon>Sphingomonadaceae</taxon>
        <taxon>Sphingomonas</taxon>
    </lineage>
</organism>
<dbReference type="InterPro" id="IPR003918">
    <property type="entry name" value="NADH_UbQ_OxRdtase"/>
</dbReference>
<dbReference type="EMBL" id="JAFEMC010000004">
    <property type="protein sequence ID" value="MBM6577440.1"/>
    <property type="molecule type" value="Genomic_DNA"/>
</dbReference>
<evidence type="ECO:0000313" key="10">
    <source>
        <dbReference type="EMBL" id="MBM6577440.1"/>
    </source>
</evidence>
<gene>
    <name evidence="10" type="ORF">ILT43_13745</name>
</gene>
<feature type="transmembrane region" description="Helical" evidence="8">
    <location>
        <begin position="391"/>
        <end position="414"/>
    </location>
</feature>
<feature type="transmembrane region" description="Helical" evidence="8">
    <location>
        <begin position="264"/>
        <end position="291"/>
    </location>
</feature>
<evidence type="ECO:0000256" key="3">
    <source>
        <dbReference type="ARBA" id="ARBA00022475"/>
    </source>
</evidence>
<feature type="transmembrane region" description="Helical" evidence="8">
    <location>
        <begin position="185"/>
        <end position="206"/>
    </location>
</feature>
<accession>A0ABS2D935</accession>
<dbReference type="RefSeq" id="WP_204199548.1">
    <property type="nucleotide sequence ID" value="NZ_JAFEMC010000004.1"/>
</dbReference>
<feature type="transmembrane region" description="Helical" evidence="8">
    <location>
        <begin position="130"/>
        <end position="149"/>
    </location>
</feature>
<keyword evidence="3" id="KW-1003">Cell membrane</keyword>
<name>A0ABS2D935_9SPHN</name>
<reference evidence="10 11" key="1">
    <citation type="submission" date="2020-12" db="EMBL/GenBank/DDBJ databases">
        <title>Sphingomonas sp.</title>
        <authorList>
            <person name="Kim M.K."/>
        </authorList>
    </citation>
    <scope>NUCLEOTIDE SEQUENCE [LARGE SCALE GENOMIC DNA]</scope>
    <source>
        <strain evidence="10 11">BT552</strain>
    </source>
</reference>
<keyword evidence="6 8" id="KW-0472">Membrane</keyword>
<keyword evidence="4 7" id="KW-0812">Transmembrane</keyword>
<dbReference type="PANTHER" id="PTHR42703">
    <property type="entry name" value="NADH DEHYDROGENASE"/>
    <property type="match status" value="1"/>
</dbReference>
<feature type="transmembrane region" description="Helical" evidence="8">
    <location>
        <begin position="226"/>
        <end position="252"/>
    </location>
</feature>
<comment type="caution">
    <text evidence="10">The sequence shown here is derived from an EMBL/GenBank/DDBJ whole genome shotgun (WGS) entry which is preliminary data.</text>
</comment>
<comment type="similarity">
    <text evidence="2">Belongs to the CPA3 antiporters (TC 2.A.63) subunit D family.</text>
</comment>
<dbReference type="InterPro" id="IPR050586">
    <property type="entry name" value="CPA3_Na-H_Antiporter_D"/>
</dbReference>
<evidence type="ECO:0000256" key="1">
    <source>
        <dbReference type="ARBA" id="ARBA00004651"/>
    </source>
</evidence>
<feature type="transmembrane region" description="Helical" evidence="8">
    <location>
        <begin position="77"/>
        <end position="97"/>
    </location>
</feature>
<dbReference type="PANTHER" id="PTHR42703:SF1">
    <property type="entry name" value="NA(+)_H(+) ANTIPORTER SUBUNIT D1"/>
    <property type="match status" value="1"/>
</dbReference>
<evidence type="ECO:0000256" key="2">
    <source>
        <dbReference type="ARBA" id="ARBA00005346"/>
    </source>
</evidence>
<dbReference type="Pfam" id="PF00361">
    <property type="entry name" value="Proton_antipo_M"/>
    <property type="match status" value="1"/>
</dbReference>
<proteinExistence type="inferred from homology"/>
<dbReference type="Proteomes" id="UP000763641">
    <property type="component" value="Unassembled WGS sequence"/>
</dbReference>
<feature type="transmembrane region" description="Helical" evidence="8">
    <location>
        <begin position="322"/>
        <end position="342"/>
    </location>
</feature>
<feature type="transmembrane region" description="Helical" evidence="8">
    <location>
        <begin position="467"/>
        <end position="486"/>
    </location>
</feature>
<evidence type="ECO:0000256" key="4">
    <source>
        <dbReference type="ARBA" id="ARBA00022692"/>
    </source>
</evidence>
<feature type="transmembrane region" description="Helical" evidence="8">
    <location>
        <begin position="426"/>
        <end position="446"/>
    </location>
</feature>
<feature type="transmembrane region" description="Helical" evidence="8">
    <location>
        <begin position="103"/>
        <end position="123"/>
    </location>
</feature>
<feature type="transmembrane region" description="Helical" evidence="8">
    <location>
        <begin position="155"/>
        <end position="173"/>
    </location>
</feature>
<keyword evidence="11" id="KW-1185">Reference proteome</keyword>
<protein>
    <recommendedName>
        <fullName evidence="9">NADH:quinone oxidoreductase/Mrp antiporter transmembrane domain-containing protein</fullName>
    </recommendedName>
</protein>
<feature type="transmembrane region" description="Helical" evidence="8">
    <location>
        <begin position="50"/>
        <end position="70"/>
    </location>
</feature>
<keyword evidence="5 8" id="KW-1133">Transmembrane helix</keyword>
<feature type="transmembrane region" description="Helical" evidence="8">
    <location>
        <begin position="297"/>
        <end position="315"/>
    </location>
</feature>
<dbReference type="PRINTS" id="PR01437">
    <property type="entry name" value="NUOXDRDTASE4"/>
</dbReference>
<sequence length="506" mass="52070">MRAIWTRPSSRTIRRSGSRTLTDAWLLILPVGLPMLGAGVAALLRRRAGVAEAVSLVVHGIVLVGAMMLLGRATQDGPLALTVFGGWPAAIGVGFSARLPGAGLVLVSALIAFAGAVFGHAAIGPRRRRAGYDALMLALLAAVNGAFLTTDLFNLYVWFELALLAALGLVTLDRRQAQIGGAIRYAAFGMLGATAILAGIALIYGVTGTLDLVTLARVLGDEGPSVATATAAALLVGGLALKSGLVPFHVWLPSSYAAAPLPAAAVFAGLLTKMGFYALLVVVAGVFGLGATFLTPALRVIAAATMLLCALSALAQTDMRRLIGYHVVAQVGYMAAGLSMATPAGVDAAVFYMVHSMIVQANLFFGLGAIHRATGSWNLRGTGGMIRSNPLFAFLFAVPMLSLAGIPPLSGFWAKLLVVRAAFAGGAAWLAVAALVAALLTIVSVASLWSEACWKSLKGRRVRRVPWSMLAGMAILSGATLAIGLLPERVAIVAKLSAAALARMGS</sequence>
<evidence type="ECO:0000256" key="7">
    <source>
        <dbReference type="RuleBase" id="RU000320"/>
    </source>
</evidence>
<feature type="transmembrane region" description="Helical" evidence="8">
    <location>
        <begin position="348"/>
        <end position="370"/>
    </location>
</feature>
<feature type="domain" description="NADH:quinone oxidoreductase/Mrp antiporter transmembrane" evidence="9">
    <location>
        <begin position="150"/>
        <end position="441"/>
    </location>
</feature>
<evidence type="ECO:0000313" key="11">
    <source>
        <dbReference type="Proteomes" id="UP000763641"/>
    </source>
</evidence>
<evidence type="ECO:0000256" key="8">
    <source>
        <dbReference type="SAM" id="Phobius"/>
    </source>
</evidence>
<feature type="transmembrane region" description="Helical" evidence="8">
    <location>
        <begin position="21"/>
        <end position="44"/>
    </location>
</feature>